<dbReference type="AlphaFoldDB" id="A0AAE4CW38"/>
<keyword evidence="2" id="KW-1185">Reference proteome</keyword>
<dbReference type="EMBL" id="JAVDYC010000001">
    <property type="protein sequence ID" value="MDR7328121.1"/>
    <property type="molecule type" value="Genomic_DNA"/>
</dbReference>
<evidence type="ECO:0000313" key="2">
    <source>
        <dbReference type="Proteomes" id="UP001183629"/>
    </source>
</evidence>
<dbReference type="Proteomes" id="UP001183629">
    <property type="component" value="Unassembled WGS sequence"/>
</dbReference>
<organism evidence="1 2">
    <name type="scientific">Catenuloplanes niger</name>
    <dbReference type="NCBI Taxonomy" id="587534"/>
    <lineage>
        <taxon>Bacteria</taxon>
        <taxon>Bacillati</taxon>
        <taxon>Actinomycetota</taxon>
        <taxon>Actinomycetes</taxon>
        <taxon>Micromonosporales</taxon>
        <taxon>Micromonosporaceae</taxon>
        <taxon>Catenuloplanes</taxon>
    </lineage>
</organism>
<protein>
    <submittedName>
        <fullName evidence="1">Uncharacterized protein</fullName>
    </submittedName>
</protein>
<dbReference type="SUPFAM" id="SSF81891">
    <property type="entry name" value="Poly A polymerase C-terminal region-like"/>
    <property type="match status" value="1"/>
</dbReference>
<reference evidence="1 2" key="1">
    <citation type="submission" date="2023-07" db="EMBL/GenBank/DDBJ databases">
        <title>Sequencing the genomes of 1000 actinobacteria strains.</title>
        <authorList>
            <person name="Klenk H.-P."/>
        </authorList>
    </citation>
    <scope>NUCLEOTIDE SEQUENCE [LARGE SCALE GENOMIC DNA]</scope>
    <source>
        <strain evidence="1 2">DSM 44711</strain>
    </source>
</reference>
<comment type="caution">
    <text evidence="1">The sequence shown here is derived from an EMBL/GenBank/DDBJ whole genome shotgun (WGS) entry which is preliminary data.</text>
</comment>
<evidence type="ECO:0000313" key="1">
    <source>
        <dbReference type="EMBL" id="MDR7328121.1"/>
    </source>
</evidence>
<name>A0AAE4CW38_9ACTN</name>
<sequence>MYRLAAVVAEAAVLRDRVAGSRHGVVAELRRGMGMVPISDALFAEVTGGTTFGRVLAEWSVPGPLALVEATFHGGDGDQTAEVWRDGAPVWGPVSDDRFDGPREDWPINAALARLGVRPSGRTYAHDPGRPLDLFDDVGLGMERDLDDWLARARAGRTPAHAEAPARRARLREAERALAEVTPDLDGRAIMALLDIPPGPLVGAATRRVRLLRVARGPLSRAEAEAELRAWAREQGLGQHGEHRHG</sequence>
<gene>
    <name evidence="1" type="ORF">J2S44_008371</name>
</gene>
<proteinExistence type="predicted"/>
<accession>A0AAE4CW38</accession>